<gene>
    <name evidence="5" type="primary">LOC130463049</name>
</gene>
<dbReference type="GeneID" id="130463049"/>
<dbReference type="InterPro" id="IPR036397">
    <property type="entry name" value="RNaseH_sf"/>
</dbReference>
<dbReference type="InterPro" id="IPR012337">
    <property type="entry name" value="RNaseH-like_sf"/>
</dbReference>
<keyword evidence="4" id="KW-1185">Reference proteome</keyword>
<evidence type="ECO:0000259" key="3">
    <source>
        <dbReference type="Pfam" id="PF25597"/>
    </source>
</evidence>
<feature type="domain" description="Retrovirus-related Pol polyprotein from transposon TNT 1-94-like beta-barrel" evidence="2">
    <location>
        <begin position="242"/>
        <end position="290"/>
    </location>
</feature>
<organism evidence="4 5">
    <name type="scientific">Spinacia oleracea</name>
    <name type="common">Spinach</name>
    <dbReference type="NCBI Taxonomy" id="3562"/>
    <lineage>
        <taxon>Eukaryota</taxon>
        <taxon>Viridiplantae</taxon>
        <taxon>Streptophyta</taxon>
        <taxon>Embryophyta</taxon>
        <taxon>Tracheophyta</taxon>
        <taxon>Spermatophyta</taxon>
        <taxon>Magnoliopsida</taxon>
        <taxon>eudicotyledons</taxon>
        <taxon>Gunneridae</taxon>
        <taxon>Pentapetalae</taxon>
        <taxon>Caryophyllales</taxon>
        <taxon>Chenopodiaceae</taxon>
        <taxon>Chenopodioideae</taxon>
        <taxon>Anserineae</taxon>
        <taxon>Spinacia</taxon>
    </lineage>
</organism>
<dbReference type="PANTHER" id="PTHR34222:SF33">
    <property type="entry name" value="RETROTRANSPOSON GAG DOMAIN-CONTAINING PROTEIN"/>
    <property type="match status" value="1"/>
</dbReference>
<evidence type="ECO:0000313" key="5">
    <source>
        <dbReference type="RefSeq" id="XP_056688045.1"/>
    </source>
</evidence>
<evidence type="ECO:0000256" key="1">
    <source>
        <dbReference type="SAM" id="MobiDB-lite"/>
    </source>
</evidence>
<dbReference type="RefSeq" id="XP_056688045.1">
    <property type="nucleotide sequence ID" value="XM_056832067.1"/>
</dbReference>
<accession>A0ABM3QXF1</accession>
<dbReference type="Pfam" id="PF25597">
    <property type="entry name" value="SH3_retrovirus"/>
    <property type="match status" value="1"/>
</dbReference>
<dbReference type="Pfam" id="PF22936">
    <property type="entry name" value="Pol_BBD"/>
    <property type="match status" value="1"/>
</dbReference>
<dbReference type="InterPro" id="IPR054722">
    <property type="entry name" value="PolX-like_BBD"/>
</dbReference>
<evidence type="ECO:0000313" key="4">
    <source>
        <dbReference type="Proteomes" id="UP000813463"/>
    </source>
</evidence>
<sequence>MDSRCHPESCNFAQQLLKTQQNQRLLQFLMKLNQKYEHPKSTILMMNPVPTISKAYGLLLQEEQQKELHVVKNQTQLDSAAFNARRFDNKNYRPQYNYGSGPYNSGSGQYSSSSGFQTKNANQFRSSTRNNLFCDHCKMRNHTIDKCWKLHGYPKDFKAKGKRVAAAPHLGEHSVKESHSEGESGLVHATFTEKQYNHLMQYMNNNQIANQVENTGFHSLGLATTSQHKGTLCIFSNFKSKWVLYSGASDHMCSDLSLFSSFQNVSDDQHTITIPNGSQLSVKHKGVIHIGKDLTLIDDLSKNKHTLLGKLEKGLYSLHEDLLAFNRNKHAFSIAGSTATRSQTLAPQTRSHQNGVVERKYKHLLETTRAPPFQSNLPARYWSECILVATYLINRMSLKSINFCTPYEKLFNTKHDLSHLRVFGCLCYITTAKVSRTKFDPRAVPYVFLGYPSYQKAYNVLNLATNKVVTSRDVVFHEKHFPYHFSPTPTSAYKTQFFLQVSTDISDSSSFSNSQLLPSISLPNNTLRPCSFWLNFCFRTYLEV</sequence>
<name>A0ABM3QXF1_SPIOL</name>
<dbReference type="PANTHER" id="PTHR34222">
    <property type="entry name" value="GAG_PRE-INTEGRS DOMAIN-CONTAINING PROTEIN"/>
    <property type="match status" value="1"/>
</dbReference>
<evidence type="ECO:0008006" key="6">
    <source>
        <dbReference type="Google" id="ProtNLM"/>
    </source>
</evidence>
<dbReference type="Gene3D" id="3.30.420.10">
    <property type="entry name" value="Ribonuclease H-like superfamily/Ribonuclease H"/>
    <property type="match status" value="1"/>
</dbReference>
<dbReference type="Proteomes" id="UP000813463">
    <property type="component" value="Chromosome 6"/>
</dbReference>
<reference evidence="4" key="1">
    <citation type="journal article" date="2021" name="Nat. Commun.">
        <title>Genomic analyses provide insights into spinach domestication and the genetic basis of agronomic traits.</title>
        <authorList>
            <person name="Cai X."/>
            <person name="Sun X."/>
            <person name="Xu C."/>
            <person name="Sun H."/>
            <person name="Wang X."/>
            <person name="Ge C."/>
            <person name="Zhang Z."/>
            <person name="Wang Q."/>
            <person name="Fei Z."/>
            <person name="Jiao C."/>
            <person name="Wang Q."/>
        </authorList>
    </citation>
    <scope>NUCLEOTIDE SEQUENCE [LARGE SCALE GENOMIC DNA]</scope>
    <source>
        <strain evidence="4">cv. Varoflay</strain>
    </source>
</reference>
<evidence type="ECO:0000259" key="2">
    <source>
        <dbReference type="Pfam" id="PF22936"/>
    </source>
</evidence>
<protein>
    <recommendedName>
        <fullName evidence="6">Integrase catalytic domain-containing protein</fullName>
    </recommendedName>
</protein>
<feature type="compositionally biased region" description="Low complexity" evidence="1">
    <location>
        <begin position="95"/>
        <end position="115"/>
    </location>
</feature>
<proteinExistence type="predicted"/>
<feature type="domain" description="Retroviral polymerase SH3-like" evidence="3">
    <location>
        <begin position="425"/>
        <end position="484"/>
    </location>
</feature>
<feature type="region of interest" description="Disordered" evidence="1">
    <location>
        <begin position="93"/>
        <end position="118"/>
    </location>
</feature>
<dbReference type="InterPro" id="IPR057670">
    <property type="entry name" value="SH3_retrovirus"/>
</dbReference>
<reference evidence="5" key="2">
    <citation type="submission" date="2025-08" db="UniProtKB">
        <authorList>
            <consortium name="RefSeq"/>
        </authorList>
    </citation>
    <scope>IDENTIFICATION</scope>
    <source>
        <tissue evidence="5">Leaf</tissue>
    </source>
</reference>
<dbReference type="SUPFAM" id="SSF53098">
    <property type="entry name" value="Ribonuclease H-like"/>
    <property type="match status" value="1"/>
</dbReference>